<dbReference type="InterPro" id="IPR003599">
    <property type="entry name" value="Ig_sub"/>
</dbReference>
<accession>A0A482WYI0</accession>
<dbReference type="Proteomes" id="UP000291343">
    <property type="component" value="Unassembled WGS sequence"/>
</dbReference>
<evidence type="ECO:0000313" key="6">
    <source>
        <dbReference type="Proteomes" id="UP000291343"/>
    </source>
</evidence>
<dbReference type="AlphaFoldDB" id="A0A482WYI0"/>
<evidence type="ECO:0000259" key="4">
    <source>
        <dbReference type="PROSITE" id="PS50835"/>
    </source>
</evidence>
<reference evidence="5 6" key="1">
    <citation type="journal article" date="2017" name="Gigascience">
        <title>Genome sequence of the small brown planthopper, Laodelphax striatellus.</title>
        <authorList>
            <person name="Zhu J."/>
            <person name="Jiang F."/>
            <person name="Wang X."/>
            <person name="Yang P."/>
            <person name="Bao Y."/>
            <person name="Zhao W."/>
            <person name="Wang W."/>
            <person name="Lu H."/>
            <person name="Wang Q."/>
            <person name="Cui N."/>
            <person name="Li J."/>
            <person name="Chen X."/>
            <person name="Luo L."/>
            <person name="Yu J."/>
            <person name="Kang L."/>
            <person name="Cui F."/>
        </authorList>
    </citation>
    <scope>NUCLEOTIDE SEQUENCE [LARGE SCALE GENOMIC DNA]</scope>
    <source>
        <strain evidence="5">Lst14</strain>
    </source>
</reference>
<proteinExistence type="predicted"/>
<evidence type="ECO:0000256" key="2">
    <source>
        <dbReference type="ARBA" id="ARBA00023136"/>
    </source>
</evidence>
<evidence type="ECO:0000313" key="5">
    <source>
        <dbReference type="EMBL" id="RZF38241.1"/>
    </source>
</evidence>
<dbReference type="InterPro" id="IPR036179">
    <property type="entry name" value="Ig-like_dom_sf"/>
</dbReference>
<dbReference type="PANTHER" id="PTHR21261">
    <property type="entry name" value="BEAT PROTEIN"/>
    <property type="match status" value="1"/>
</dbReference>
<dbReference type="InterPro" id="IPR013162">
    <property type="entry name" value="CD80_C2-set"/>
</dbReference>
<dbReference type="PANTHER" id="PTHR21261:SF15">
    <property type="entry name" value="BEATEN PATH IIIA, ISOFORM D-RELATED"/>
    <property type="match status" value="1"/>
</dbReference>
<comment type="caution">
    <text evidence="5">The sequence shown here is derived from an EMBL/GenBank/DDBJ whole genome shotgun (WGS) entry which is preliminary data.</text>
</comment>
<dbReference type="GO" id="GO:0016020">
    <property type="term" value="C:membrane"/>
    <property type="evidence" value="ECO:0007669"/>
    <property type="project" value="UniProtKB-SubCell"/>
</dbReference>
<dbReference type="FunFam" id="2.60.40.10:FF:000437">
    <property type="entry name" value="Beat-IIIc, isoform A"/>
    <property type="match status" value="1"/>
</dbReference>
<keyword evidence="3" id="KW-1015">Disulfide bond</keyword>
<dbReference type="SMART" id="SM00409">
    <property type="entry name" value="IG"/>
    <property type="match status" value="1"/>
</dbReference>
<evidence type="ECO:0000256" key="3">
    <source>
        <dbReference type="ARBA" id="ARBA00023157"/>
    </source>
</evidence>
<keyword evidence="2" id="KW-0472">Membrane</keyword>
<feature type="domain" description="Ig-like" evidence="4">
    <location>
        <begin position="3"/>
        <end position="125"/>
    </location>
</feature>
<feature type="domain" description="Ig-like" evidence="4">
    <location>
        <begin position="137"/>
        <end position="221"/>
    </location>
</feature>
<dbReference type="Pfam" id="PF08205">
    <property type="entry name" value="C2-set_2"/>
    <property type="match status" value="1"/>
</dbReference>
<dbReference type="STRING" id="195883.A0A482WYI0"/>
<dbReference type="InParanoid" id="A0A482WYI0"/>
<sequence length="270" mass="30117">MTPVIYVVFGIITLFTGVGSLRDVQLDIPTAISPGETAILLCNYDLEGEQLYTVTWYKGRQEFFRFVPKELPHTRVFPLPDFHVDVGMSGENRVVLRSVGPSMTGKYKCEVSTDAPSFETKSDVAHMHILQELNGEPVLSMEKDRYAPGETIRGTCTSPPSLPPPNITWFVNGHKVNSSFQARRKTDKGQVETTAGLEMMLNESGRLRIQCVADLYGIRITKKEVILDEERPRLASVLGTRESENGSADRCSSMKIHLLLLISLMLVNGR</sequence>
<dbReference type="EMBL" id="QKKF02022802">
    <property type="protein sequence ID" value="RZF38241.1"/>
    <property type="molecule type" value="Genomic_DNA"/>
</dbReference>
<organism evidence="5 6">
    <name type="scientific">Laodelphax striatellus</name>
    <name type="common">Small brown planthopper</name>
    <name type="synonym">Delphax striatella</name>
    <dbReference type="NCBI Taxonomy" id="195883"/>
    <lineage>
        <taxon>Eukaryota</taxon>
        <taxon>Metazoa</taxon>
        <taxon>Ecdysozoa</taxon>
        <taxon>Arthropoda</taxon>
        <taxon>Hexapoda</taxon>
        <taxon>Insecta</taxon>
        <taxon>Pterygota</taxon>
        <taxon>Neoptera</taxon>
        <taxon>Paraneoptera</taxon>
        <taxon>Hemiptera</taxon>
        <taxon>Auchenorrhyncha</taxon>
        <taxon>Fulgoroidea</taxon>
        <taxon>Delphacidae</taxon>
        <taxon>Criomorphinae</taxon>
        <taxon>Laodelphax</taxon>
    </lineage>
</organism>
<dbReference type="SUPFAM" id="SSF48726">
    <property type="entry name" value="Immunoglobulin"/>
    <property type="match status" value="2"/>
</dbReference>
<dbReference type="Gene3D" id="2.60.40.10">
    <property type="entry name" value="Immunoglobulins"/>
    <property type="match status" value="2"/>
</dbReference>
<dbReference type="InterPro" id="IPR013783">
    <property type="entry name" value="Ig-like_fold"/>
</dbReference>
<evidence type="ECO:0000256" key="1">
    <source>
        <dbReference type="ARBA" id="ARBA00004167"/>
    </source>
</evidence>
<dbReference type="InterPro" id="IPR007110">
    <property type="entry name" value="Ig-like_dom"/>
</dbReference>
<dbReference type="OrthoDB" id="6343941at2759"/>
<keyword evidence="6" id="KW-1185">Reference proteome</keyword>
<gene>
    <name evidence="5" type="ORF">LSTR_LSTR005602</name>
</gene>
<dbReference type="PROSITE" id="PS50835">
    <property type="entry name" value="IG_LIKE"/>
    <property type="match status" value="2"/>
</dbReference>
<name>A0A482WYI0_LAOST</name>
<dbReference type="SMR" id="A0A482WYI0"/>
<protein>
    <recommendedName>
        <fullName evidence="4">Ig-like domain-containing protein</fullName>
    </recommendedName>
</protein>
<comment type="subcellular location">
    <subcellularLocation>
        <location evidence="1">Membrane</location>
        <topology evidence="1">Single-pass membrane protein</topology>
    </subcellularLocation>
</comment>